<gene>
    <name evidence="1" type="ORF">AM493_10375</name>
</gene>
<dbReference type="AlphaFoldDB" id="A0A0M9VI79"/>
<dbReference type="PATRIC" id="fig|1202724.3.peg.2152"/>
<reference evidence="1 2" key="1">
    <citation type="submission" date="2015-08" db="EMBL/GenBank/DDBJ databases">
        <title>Whole genome sequence of Flavobacterium akiainvivens IK-1T, from decaying Wikstroemia oahuensis, an endemic Hawaiian shrub.</title>
        <authorList>
            <person name="Wan X."/>
            <person name="Hou S."/>
            <person name="Saito J."/>
            <person name="Donachie S."/>
        </authorList>
    </citation>
    <scope>NUCLEOTIDE SEQUENCE [LARGE SCALE GENOMIC DNA]</scope>
    <source>
        <strain evidence="1 2">IK-1</strain>
    </source>
</reference>
<dbReference type="Pfam" id="PF15892">
    <property type="entry name" value="BNR_4"/>
    <property type="match status" value="1"/>
</dbReference>
<dbReference type="Proteomes" id="UP000037755">
    <property type="component" value="Unassembled WGS sequence"/>
</dbReference>
<dbReference type="EMBL" id="LIYD01000005">
    <property type="protein sequence ID" value="KOS06390.1"/>
    <property type="molecule type" value="Genomic_DNA"/>
</dbReference>
<keyword evidence="2" id="KW-1185">Reference proteome</keyword>
<comment type="caution">
    <text evidence="1">The sequence shown here is derived from an EMBL/GenBank/DDBJ whole genome shotgun (WGS) entry which is preliminary data.</text>
</comment>
<evidence type="ECO:0000313" key="1">
    <source>
        <dbReference type="EMBL" id="KOS06390.1"/>
    </source>
</evidence>
<proteinExistence type="predicted"/>
<dbReference type="RefSeq" id="WP_236688541.1">
    <property type="nucleotide sequence ID" value="NZ_LIYD01000005.1"/>
</dbReference>
<name>A0A0M9VI79_9FLAO</name>
<evidence type="ECO:0000313" key="2">
    <source>
        <dbReference type="Proteomes" id="UP000037755"/>
    </source>
</evidence>
<accession>A0A0M9VI79</accession>
<organism evidence="1 2">
    <name type="scientific">Flavobacterium akiainvivens</name>
    <dbReference type="NCBI Taxonomy" id="1202724"/>
    <lineage>
        <taxon>Bacteria</taxon>
        <taxon>Pseudomonadati</taxon>
        <taxon>Bacteroidota</taxon>
        <taxon>Flavobacteriia</taxon>
        <taxon>Flavobacteriales</taxon>
        <taxon>Flavobacteriaceae</taxon>
        <taxon>Flavobacterium</taxon>
    </lineage>
</organism>
<protein>
    <submittedName>
        <fullName evidence="1">Neuraminidase</fullName>
    </submittedName>
</protein>
<sequence length="422" mass="47161">MFFGLALFMGCASLKTSGSVVGEGWAGNSVNTVIFRNAALTSFGGFQFTAYYNNEGYVVLAKRKQGASVWQTAVTPYKGNIRDAHNCISMAIDSRGYLHLSWNHHDNPLHYARSTTPLGLELTEMMPMTGLQEDKVTYPQFYNLPNGNLLFCYRSGQSGRGNMVLNVYNPATQQWQQVQNNLLDGQGNRSAYWQMCSSPKGLYLSWTWRETWDVSTNHDICYAFSPDGGITWQKSDGTAYTLPITINNAEVVQTVPQNSSLINQTAMTVDAKGNPYIATYWAEKNATPQYKVVYFNGAEWNIIHSNLRTGNFNLGGGGTKSIPISRPELMVKNNTVYLLYRDEERGNKVSLAHINLSSKKWQVSNLTSTPVGQWEPNFDKELWAATGQLHIFAQEVNQADGEGVNNVPPTPVRVIEVRHLPR</sequence>
<dbReference type="STRING" id="1202724.AM493_10375"/>